<dbReference type="Proteomes" id="UP001595914">
    <property type="component" value="Unassembled WGS sequence"/>
</dbReference>
<comment type="caution">
    <text evidence="2">The sequence shown here is derived from an EMBL/GenBank/DDBJ whole genome shotgun (WGS) entry which is preliminary data.</text>
</comment>
<evidence type="ECO:0008006" key="4">
    <source>
        <dbReference type="Google" id="ProtNLM"/>
    </source>
</evidence>
<gene>
    <name evidence="2" type="ORF">ACFO6S_11810</name>
</gene>
<evidence type="ECO:0000313" key="3">
    <source>
        <dbReference type="Proteomes" id="UP001595914"/>
    </source>
</evidence>
<proteinExistence type="predicted"/>
<dbReference type="RefSeq" id="WP_378417135.1">
    <property type="nucleotide sequence ID" value="NZ_JBHSFO010000005.1"/>
</dbReference>
<evidence type="ECO:0000313" key="2">
    <source>
        <dbReference type="EMBL" id="MFC4604372.1"/>
    </source>
</evidence>
<dbReference type="EMBL" id="JBHSFO010000005">
    <property type="protein sequence ID" value="MFC4604372.1"/>
    <property type="molecule type" value="Genomic_DNA"/>
</dbReference>
<feature type="transmembrane region" description="Helical" evidence="1">
    <location>
        <begin position="35"/>
        <end position="56"/>
    </location>
</feature>
<protein>
    <recommendedName>
        <fullName evidence="4">Cytochrome aa3 subunit 4</fullName>
    </recommendedName>
</protein>
<name>A0ABV9FV04_9NOCA</name>
<keyword evidence="1" id="KW-0812">Transmembrane</keyword>
<keyword evidence="1" id="KW-1133">Transmembrane helix</keyword>
<sequence length="66" mass="7191">MARGDHPQRTPFYGILFVFAAMALFIVTATSGPTWFAVGGYILAVLFAIFGFMLTFRDLSGTRPGV</sequence>
<reference evidence="3" key="1">
    <citation type="journal article" date="2019" name="Int. J. Syst. Evol. Microbiol.">
        <title>The Global Catalogue of Microorganisms (GCM) 10K type strain sequencing project: providing services to taxonomists for standard genome sequencing and annotation.</title>
        <authorList>
            <consortium name="The Broad Institute Genomics Platform"/>
            <consortium name="The Broad Institute Genome Sequencing Center for Infectious Disease"/>
            <person name="Wu L."/>
            <person name="Ma J."/>
        </authorList>
    </citation>
    <scope>NUCLEOTIDE SEQUENCE [LARGE SCALE GENOMIC DNA]</scope>
    <source>
        <strain evidence="3">CCUG 54520</strain>
    </source>
</reference>
<keyword evidence="3" id="KW-1185">Reference proteome</keyword>
<keyword evidence="1" id="KW-0472">Membrane</keyword>
<feature type="transmembrane region" description="Helical" evidence="1">
    <location>
        <begin position="12"/>
        <end position="29"/>
    </location>
</feature>
<evidence type="ECO:0000256" key="1">
    <source>
        <dbReference type="SAM" id="Phobius"/>
    </source>
</evidence>
<accession>A0ABV9FV04</accession>
<organism evidence="2 3">
    <name type="scientific">Rhodococcus kronopolitis</name>
    <dbReference type="NCBI Taxonomy" id="1460226"/>
    <lineage>
        <taxon>Bacteria</taxon>
        <taxon>Bacillati</taxon>
        <taxon>Actinomycetota</taxon>
        <taxon>Actinomycetes</taxon>
        <taxon>Mycobacteriales</taxon>
        <taxon>Nocardiaceae</taxon>
        <taxon>Rhodococcus</taxon>
    </lineage>
</organism>